<evidence type="ECO:0000313" key="5">
    <source>
        <dbReference type="Proteomes" id="UP001548713"/>
    </source>
</evidence>
<evidence type="ECO:0000256" key="2">
    <source>
        <dbReference type="PROSITE-ProRule" id="PRU00169"/>
    </source>
</evidence>
<dbReference type="InterPro" id="IPR001789">
    <property type="entry name" value="Sig_transdc_resp-reg_receiver"/>
</dbReference>
<organism evidence="4 5">
    <name type="scientific">Novosphingobium kalidii</name>
    <dbReference type="NCBI Taxonomy" id="3230299"/>
    <lineage>
        <taxon>Bacteria</taxon>
        <taxon>Pseudomonadati</taxon>
        <taxon>Pseudomonadota</taxon>
        <taxon>Alphaproteobacteria</taxon>
        <taxon>Sphingomonadales</taxon>
        <taxon>Sphingomonadaceae</taxon>
        <taxon>Novosphingobium</taxon>
    </lineage>
</organism>
<comment type="caution">
    <text evidence="4">The sequence shown here is derived from an EMBL/GenBank/DDBJ whole genome shotgun (WGS) entry which is preliminary data.</text>
</comment>
<dbReference type="SMART" id="SM00448">
    <property type="entry name" value="REC"/>
    <property type="match status" value="1"/>
</dbReference>
<dbReference type="RefSeq" id="WP_353985617.1">
    <property type="nucleotide sequence ID" value="NZ_JBEWLY010000027.1"/>
</dbReference>
<dbReference type="Gene3D" id="3.40.50.2300">
    <property type="match status" value="1"/>
</dbReference>
<keyword evidence="5" id="KW-1185">Reference proteome</keyword>
<proteinExistence type="predicted"/>
<gene>
    <name evidence="4" type="ORF">ABVV53_16975</name>
</gene>
<protein>
    <submittedName>
        <fullName evidence="4">Response regulator</fullName>
    </submittedName>
</protein>
<reference evidence="4 5" key="1">
    <citation type="submission" date="2024-07" db="EMBL/GenBank/DDBJ databases">
        <title>Novosphingobium kalidii RD2P27.</title>
        <authorList>
            <person name="Sun J.-Q."/>
        </authorList>
    </citation>
    <scope>NUCLEOTIDE SEQUENCE [LARGE SCALE GENOMIC DNA]</scope>
    <source>
        <strain evidence="4 5">RD2P27</strain>
    </source>
</reference>
<evidence type="ECO:0000313" key="4">
    <source>
        <dbReference type="EMBL" id="MET1757137.1"/>
    </source>
</evidence>
<name>A0ABV2D5L3_9SPHN</name>
<dbReference type="PANTHER" id="PTHR44591:SF24">
    <property type="entry name" value="PROTEIN-GLUTAMATE METHYLESTERASE_PROTEIN-GLUTAMINE GLUTAMINASE 1"/>
    <property type="match status" value="1"/>
</dbReference>
<evidence type="ECO:0000256" key="1">
    <source>
        <dbReference type="ARBA" id="ARBA00022553"/>
    </source>
</evidence>
<sequence>MLDDEAEVRPLNLLVVEDEALIAMLIEDALTLHGHTVVGIADNVDDALALAEEHEIDLALCDVRLAKGDSGVDAALKLADRGVPVVYLSGNCPGSAGHPLILGCVSKPFHTAALHKSVAAAHAIAAGAKSDPPEALTLYH</sequence>
<dbReference type="Proteomes" id="UP001548713">
    <property type="component" value="Unassembled WGS sequence"/>
</dbReference>
<dbReference type="InterPro" id="IPR011006">
    <property type="entry name" value="CheY-like_superfamily"/>
</dbReference>
<dbReference type="PROSITE" id="PS50110">
    <property type="entry name" value="RESPONSE_REGULATORY"/>
    <property type="match status" value="1"/>
</dbReference>
<dbReference type="Pfam" id="PF00072">
    <property type="entry name" value="Response_reg"/>
    <property type="match status" value="1"/>
</dbReference>
<feature type="domain" description="Response regulatory" evidence="3">
    <location>
        <begin position="12"/>
        <end position="122"/>
    </location>
</feature>
<evidence type="ECO:0000259" key="3">
    <source>
        <dbReference type="PROSITE" id="PS50110"/>
    </source>
</evidence>
<keyword evidence="1 2" id="KW-0597">Phosphoprotein</keyword>
<feature type="modified residue" description="4-aspartylphosphate" evidence="2">
    <location>
        <position position="62"/>
    </location>
</feature>
<accession>A0ABV2D5L3</accession>
<dbReference type="SUPFAM" id="SSF52172">
    <property type="entry name" value="CheY-like"/>
    <property type="match status" value="1"/>
</dbReference>
<dbReference type="InterPro" id="IPR050595">
    <property type="entry name" value="Bact_response_regulator"/>
</dbReference>
<dbReference type="PANTHER" id="PTHR44591">
    <property type="entry name" value="STRESS RESPONSE REGULATOR PROTEIN 1"/>
    <property type="match status" value="1"/>
</dbReference>
<dbReference type="EMBL" id="JBEWLY010000027">
    <property type="protein sequence ID" value="MET1757137.1"/>
    <property type="molecule type" value="Genomic_DNA"/>
</dbReference>